<dbReference type="Pfam" id="PF09898">
    <property type="entry name" value="DUF2125"/>
    <property type="match status" value="1"/>
</dbReference>
<accession>A0A1V0GPD2</accession>
<evidence type="ECO:0000313" key="2">
    <source>
        <dbReference type="Proteomes" id="UP000191257"/>
    </source>
</evidence>
<proteinExistence type="predicted"/>
<dbReference type="Proteomes" id="UP000191257">
    <property type="component" value="Chromosome"/>
</dbReference>
<dbReference type="KEGG" id="pye:A6J80_04080"/>
<dbReference type="STRING" id="147645.A6J80_04080"/>
<dbReference type="EMBL" id="CP020442">
    <property type="protein sequence ID" value="ARC35668.1"/>
    <property type="molecule type" value="Genomic_DNA"/>
</dbReference>
<evidence type="ECO:0000313" key="1">
    <source>
        <dbReference type="EMBL" id="ARC35668.1"/>
    </source>
</evidence>
<organism evidence="1 2">
    <name type="scientific">Paracoccus yeei</name>
    <dbReference type="NCBI Taxonomy" id="147645"/>
    <lineage>
        <taxon>Bacteria</taxon>
        <taxon>Pseudomonadati</taxon>
        <taxon>Pseudomonadota</taxon>
        <taxon>Alphaproteobacteria</taxon>
        <taxon>Rhodobacterales</taxon>
        <taxon>Paracoccaceae</taxon>
        <taxon>Paracoccus</taxon>
    </lineage>
</organism>
<protein>
    <submittedName>
        <fullName evidence="1">DUF2125 domain-containing protein</fullName>
    </submittedName>
</protein>
<sequence length="342" mass="34485">MRLTIRLLIALTLIVGLVWIGGEVLLAQQLRRMTQAGNGLAAGQVLPLRDPARIGVRLEAPVATLPMGRVSAPHATLWASPLSPARLVLSLPPDLTLDAGAGSVALSLTDPQASMALRPLAGLAPGRVHLASGAVALAGRPLAERVALDARSFALGAGAPPRARAAYGVDLAVAGLDPTAVSALVPAALPGPVSLTARGVVWLDAVPAPAALASAAPPQVAGLRIDGAELRLGDLSARAVGQLAADAQGRAQGLVALYTRDANGLIEAGAAAGLIPENARRLAGTMLRAVSTMPLPETAAGETADWPAPAPDELRLPILFSDGRASLGPIPLGPAPQLRALP</sequence>
<keyword evidence="2" id="KW-1185">Reference proteome</keyword>
<gene>
    <name evidence="1" type="ORF">A6J80_04080</name>
</gene>
<reference evidence="1" key="1">
    <citation type="submission" date="2017-12" db="EMBL/GenBank/DDBJ databases">
        <title>FDA dAtabase for Regulatory Grade micrObial Sequences (FDA-ARGOS): Supporting development and validation of Infectious Disease Dx tests.</title>
        <authorList>
            <person name="Campos J."/>
            <person name="Goldberg B."/>
            <person name="Tallon L."/>
            <person name="Sadzewicz L."/>
            <person name="Sengamalay N."/>
            <person name="Ott S."/>
            <person name="Godinez A."/>
            <person name="Nagaraj S."/>
            <person name="Vyas G."/>
            <person name="Aluvathingal J."/>
            <person name="Nadendla S."/>
            <person name="Geyer C."/>
            <person name="Nandy P."/>
            <person name="Hobson J."/>
            <person name="Sichtig H."/>
        </authorList>
    </citation>
    <scope>NUCLEOTIDE SEQUENCE</scope>
    <source>
        <strain evidence="1">FDAARGOS_252</strain>
    </source>
</reference>
<dbReference type="eggNOG" id="COG4093">
    <property type="taxonomic scope" value="Bacteria"/>
</dbReference>
<name>A0A1V0GPD2_9RHOB</name>
<dbReference type="RefSeq" id="WP_080620597.1">
    <property type="nucleotide sequence ID" value="NZ_CAWMZI010000001.1"/>
</dbReference>
<dbReference type="InterPro" id="IPR018666">
    <property type="entry name" value="DUF2125"/>
</dbReference>
<dbReference type="AlphaFoldDB" id="A0A1V0GPD2"/>